<dbReference type="InterPro" id="IPR029044">
    <property type="entry name" value="Nucleotide-diphossugar_trans"/>
</dbReference>
<evidence type="ECO:0000256" key="1">
    <source>
        <dbReference type="ARBA" id="ARBA00006739"/>
    </source>
</evidence>
<sequence length="327" mass="37812">MQPLVSVIVPVYNVKNYVERCVESILQQTYTHLEIILVDDGSTDGSSELLKTWHDSRIRIITQENGGQAAARNTGLDEMTGDYLIMVDSDDYIATNLVEKCLETVDKTKADLVIFTSNNINQDGDMQYIPRNSGYLLTDAGSVPWNKFYTASLWKNLRFKTGFWYEDLGIVPVVVLRAMNPVKIEDALYYYVTDRADSQSNLQKDTKFLDVIPMLENVKVELEKLQVYEPHKKEVETLYMEHLVYRTVLRKIIYLEGIKERKEALQIVRKTMNTEFPKWWKNGYRSGSGATAKLKALAIHLYLRGFVRLGDLVWKVPFEKRRKQTGF</sequence>
<dbReference type="PANTHER" id="PTHR22916">
    <property type="entry name" value="GLYCOSYLTRANSFERASE"/>
    <property type="match status" value="1"/>
</dbReference>
<dbReference type="CDD" id="cd00761">
    <property type="entry name" value="Glyco_tranf_GTA_type"/>
    <property type="match status" value="1"/>
</dbReference>
<gene>
    <name evidence="3" type="ORF">X560_0281</name>
</gene>
<protein>
    <submittedName>
        <fullName evidence="3">Glycosyl transferase family protein</fullName>
    </submittedName>
</protein>
<keyword evidence="4" id="KW-1185">Reference proteome</keyword>
<dbReference type="PANTHER" id="PTHR22916:SF3">
    <property type="entry name" value="UDP-GLCNAC:BETAGAL BETA-1,3-N-ACETYLGLUCOSAMINYLTRANSFERASE-LIKE PROTEIN 1"/>
    <property type="match status" value="1"/>
</dbReference>
<dbReference type="SUPFAM" id="SSF53448">
    <property type="entry name" value="Nucleotide-diphospho-sugar transferases"/>
    <property type="match status" value="1"/>
</dbReference>
<dbReference type="Gene3D" id="3.90.550.10">
    <property type="entry name" value="Spore Coat Polysaccharide Biosynthesis Protein SpsA, Chain A"/>
    <property type="match status" value="1"/>
</dbReference>
<comment type="similarity">
    <text evidence="1">Belongs to the glycosyltransferase 2 family.</text>
</comment>
<dbReference type="InterPro" id="IPR001173">
    <property type="entry name" value="Glyco_trans_2-like"/>
</dbReference>
<name>A0A0J8GJS9_9LIST</name>
<dbReference type="EMBL" id="AZHO01000004">
    <property type="protein sequence ID" value="KMT61214.1"/>
    <property type="molecule type" value="Genomic_DNA"/>
</dbReference>
<organism evidence="3 4">
    <name type="scientific">Listeria fleischmannii 1991</name>
    <dbReference type="NCBI Taxonomy" id="1430899"/>
    <lineage>
        <taxon>Bacteria</taxon>
        <taxon>Bacillati</taxon>
        <taxon>Bacillota</taxon>
        <taxon>Bacilli</taxon>
        <taxon>Bacillales</taxon>
        <taxon>Listeriaceae</taxon>
        <taxon>Listeria</taxon>
    </lineage>
</organism>
<evidence type="ECO:0000313" key="4">
    <source>
        <dbReference type="Proteomes" id="UP000052258"/>
    </source>
</evidence>
<reference evidence="3 4" key="1">
    <citation type="journal article" date="2015" name="Genome Biol. Evol.">
        <title>Comparative Genomics of Listeria Sensu Lato: Genus-Wide Differences in Evolutionary Dynamics and the Progressive Gain of Complex, Potentially Pathogenicity-Related Traits through Lateral Gene Transfer.</title>
        <authorList>
            <person name="Chiara M."/>
            <person name="Caruso M."/>
            <person name="D'Erchia A.M."/>
            <person name="Manzari C."/>
            <person name="Fraccalvieri R."/>
            <person name="Goffredo E."/>
            <person name="Latorre L."/>
            <person name="Miccolupo A."/>
            <person name="Padalino I."/>
            <person name="Santagada G."/>
            <person name="Chiocco D."/>
            <person name="Pesole G."/>
            <person name="Horner D.S."/>
            <person name="Parisi A."/>
        </authorList>
    </citation>
    <scope>NUCLEOTIDE SEQUENCE [LARGE SCALE GENOMIC DNA]</scope>
    <source>
        <strain evidence="3 4">1991</strain>
    </source>
</reference>
<proteinExistence type="inferred from homology"/>
<comment type="caution">
    <text evidence="3">The sequence shown here is derived from an EMBL/GenBank/DDBJ whole genome shotgun (WGS) entry which is preliminary data.</text>
</comment>
<evidence type="ECO:0000259" key="2">
    <source>
        <dbReference type="Pfam" id="PF00535"/>
    </source>
</evidence>
<dbReference type="RefSeq" id="WP_007472710.1">
    <property type="nucleotide sequence ID" value="NZ_KQ130610.1"/>
</dbReference>
<feature type="domain" description="Glycosyltransferase 2-like" evidence="2">
    <location>
        <begin position="6"/>
        <end position="149"/>
    </location>
</feature>
<dbReference type="OrthoDB" id="396512at2"/>
<dbReference type="Pfam" id="PF00535">
    <property type="entry name" value="Glycos_transf_2"/>
    <property type="match status" value="1"/>
</dbReference>
<accession>A0A0J8GJS9</accession>
<dbReference type="Proteomes" id="UP000052258">
    <property type="component" value="Unassembled WGS sequence"/>
</dbReference>
<keyword evidence="3" id="KW-0808">Transferase</keyword>
<dbReference type="GO" id="GO:0016758">
    <property type="term" value="F:hexosyltransferase activity"/>
    <property type="evidence" value="ECO:0007669"/>
    <property type="project" value="UniProtKB-ARBA"/>
</dbReference>
<evidence type="ECO:0000313" key="3">
    <source>
        <dbReference type="EMBL" id="KMT61214.1"/>
    </source>
</evidence>
<dbReference type="AlphaFoldDB" id="A0A0J8GJS9"/>
<dbReference type="PATRIC" id="fig|1430899.3.peg.284"/>